<evidence type="ECO:0000256" key="4">
    <source>
        <dbReference type="ARBA" id="ARBA00023002"/>
    </source>
</evidence>
<evidence type="ECO:0000259" key="5">
    <source>
        <dbReference type="Pfam" id="PF07992"/>
    </source>
</evidence>
<name>A0A6G1JP11_9PLEO</name>
<keyword evidence="7" id="KW-1185">Reference proteome</keyword>
<dbReference type="PRINTS" id="PR00368">
    <property type="entry name" value="FADPNR"/>
</dbReference>
<keyword evidence="2" id="KW-0285">Flavoprotein</keyword>
<keyword evidence="4" id="KW-0560">Oxidoreductase</keyword>
<dbReference type="PRINTS" id="PR00469">
    <property type="entry name" value="PNDRDTASEII"/>
</dbReference>
<evidence type="ECO:0000256" key="1">
    <source>
        <dbReference type="ARBA" id="ARBA00006442"/>
    </source>
</evidence>
<dbReference type="GO" id="GO:0050660">
    <property type="term" value="F:flavin adenine dinucleotide binding"/>
    <property type="evidence" value="ECO:0007669"/>
    <property type="project" value="TreeGrafter"/>
</dbReference>
<comment type="similarity">
    <text evidence="1">Belongs to the FAD-dependent oxidoreductase family.</text>
</comment>
<dbReference type="AlphaFoldDB" id="A0A6G1JP11"/>
<dbReference type="OrthoDB" id="202203at2759"/>
<dbReference type="InterPro" id="IPR036188">
    <property type="entry name" value="FAD/NAD-bd_sf"/>
</dbReference>
<dbReference type="Pfam" id="PF07992">
    <property type="entry name" value="Pyr_redox_2"/>
    <property type="match status" value="1"/>
</dbReference>
<sequence>MKHIVIVGGSFAGVSTAHRFLKNANKSMTTPYKVTLVSRDSHFFWNIAASRALIPGQIPDEKLFQPITGGFAQYGNKFEFILGTATGVDVDGKRLVVIDAEGNETRIGYDYLVLGAGSQTKVDGPFKSSGSTEALRERLHDFQKWVKDATSVVIVGAGPTGIETAGELAFEYGKSKEITLISSGPTVLENRPASVSKTALGQLETLGVQVKFNTKVKEPVQLPNGKQELILSGGERLLADLYIPTFGVLPNSSFVPSQFLDSSGFIKVDEYLSVEGAEGVFAIGDVSNVEAPQFWFVEKQSTHMAKNLVLAVSGKPPVPYKASTTGLMGIHIGKKSGTGHFGNVKVPSFLVSMIRKTLFIENLSRTVDGSML</sequence>
<gene>
    <name evidence="6" type="ORF">K458DRAFT_284817</name>
</gene>
<dbReference type="SUPFAM" id="SSF51905">
    <property type="entry name" value="FAD/NAD(P)-binding domain"/>
    <property type="match status" value="1"/>
</dbReference>
<dbReference type="InterPro" id="IPR023753">
    <property type="entry name" value="FAD/NAD-binding_dom"/>
</dbReference>
<proteinExistence type="inferred from homology"/>
<evidence type="ECO:0000313" key="7">
    <source>
        <dbReference type="Proteomes" id="UP000799291"/>
    </source>
</evidence>
<reference evidence="6" key="1">
    <citation type="journal article" date="2020" name="Stud. Mycol.">
        <title>101 Dothideomycetes genomes: a test case for predicting lifestyles and emergence of pathogens.</title>
        <authorList>
            <person name="Haridas S."/>
            <person name="Albert R."/>
            <person name="Binder M."/>
            <person name="Bloem J."/>
            <person name="Labutti K."/>
            <person name="Salamov A."/>
            <person name="Andreopoulos B."/>
            <person name="Baker S."/>
            <person name="Barry K."/>
            <person name="Bills G."/>
            <person name="Bluhm B."/>
            <person name="Cannon C."/>
            <person name="Castanera R."/>
            <person name="Culley D."/>
            <person name="Daum C."/>
            <person name="Ezra D."/>
            <person name="Gonzalez J."/>
            <person name="Henrissat B."/>
            <person name="Kuo A."/>
            <person name="Liang C."/>
            <person name="Lipzen A."/>
            <person name="Lutzoni F."/>
            <person name="Magnuson J."/>
            <person name="Mondo S."/>
            <person name="Nolan M."/>
            <person name="Ohm R."/>
            <person name="Pangilinan J."/>
            <person name="Park H.-J."/>
            <person name="Ramirez L."/>
            <person name="Alfaro M."/>
            <person name="Sun H."/>
            <person name="Tritt A."/>
            <person name="Yoshinaga Y."/>
            <person name="Zwiers L.-H."/>
            <person name="Turgeon B."/>
            <person name="Goodwin S."/>
            <person name="Spatafora J."/>
            <person name="Crous P."/>
            <person name="Grigoriev I."/>
        </authorList>
    </citation>
    <scope>NUCLEOTIDE SEQUENCE</scope>
    <source>
        <strain evidence="6">CBS 122367</strain>
    </source>
</reference>
<feature type="domain" description="FAD/NAD(P)-binding" evidence="5">
    <location>
        <begin position="3"/>
        <end position="290"/>
    </location>
</feature>
<dbReference type="Proteomes" id="UP000799291">
    <property type="component" value="Unassembled WGS sequence"/>
</dbReference>
<dbReference type="GO" id="GO:0004174">
    <property type="term" value="F:electron-transferring-flavoprotein dehydrogenase activity"/>
    <property type="evidence" value="ECO:0007669"/>
    <property type="project" value="TreeGrafter"/>
</dbReference>
<dbReference type="GO" id="GO:0005737">
    <property type="term" value="C:cytoplasm"/>
    <property type="evidence" value="ECO:0007669"/>
    <property type="project" value="TreeGrafter"/>
</dbReference>
<dbReference type="Gene3D" id="3.50.50.100">
    <property type="match status" value="1"/>
</dbReference>
<dbReference type="EMBL" id="MU005569">
    <property type="protein sequence ID" value="KAF2692226.1"/>
    <property type="molecule type" value="Genomic_DNA"/>
</dbReference>
<organism evidence="6 7">
    <name type="scientific">Lentithecium fluviatile CBS 122367</name>
    <dbReference type="NCBI Taxonomy" id="1168545"/>
    <lineage>
        <taxon>Eukaryota</taxon>
        <taxon>Fungi</taxon>
        <taxon>Dikarya</taxon>
        <taxon>Ascomycota</taxon>
        <taxon>Pezizomycotina</taxon>
        <taxon>Dothideomycetes</taxon>
        <taxon>Pleosporomycetidae</taxon>
        <taxon>Pleosporales</taxon>
        <taxon>Massarineae</taxon>
        <taxon>Lentitheciaceae</taxon>
        <taxon>Lentithecium</taxon>
    </lineage>
</organism>
<keyword evidence="3" id="KW-0274">FAD</keyword>
<protein>
    <submittedName>
        <fullName evidence="6">FAD/NAD(P)-binding domain-containing protein</fullName>
    </submittedName>
</protein>
<evidence type="ECO:0000313" key="6">
    <source>
        <dbReference type="EMBL" id="KAF2692226.1"/>
    </source>
</evidence>
<dbReference type="PANTHER" id="PTHR43735:SF3">
    <property type="entry name" value="FERROPTOSIS SUPPRESSOR PROTEIN 1"/>
    <property type="match status" value="1"/>
</dbReference>
<accession>A0A6G1JP11</accession>
<dbReference type="PANTHER" id="PTHR43735">
    <property type="entry name" value="APOPTOSIS-INDUCING FACTOR 1"/>
    <property type="match status" value="1"/>
</dbReference>
<evidence type="ECO:0000256" key="3">
    <source>
        <dbReference type="ARBA" id="ARBA00022827"/>
    </source>
</evidence>
<evidence type="ECO:0000256" key="2">
    <source>
        <dbReference type="ARBA" id="ARBA00022630"/>
    </source>
</evidence>